<sequence>MSVYRCMFTLLATCLSISTLTHAEAFPHGCEVSGFGYSNYHLIVNETGDQAFYLIQNRSDRTIELQRIETREVFMSPPLTAKLEPANWAAFASDIREMHFQCFYTENENTAKVNCRDVLDVCQYPRVKFALSNMGNYWVSTNKSQRQVINDAAAKGIYLRW</sequence>
<feature type="signal peptide" evidence="1">
    <location>
        <begin position="1"/>
        <end position="23"/>
    </location>
</feature>
<keyword evidence="1" id="KW-0732">Signal</keyword>
<organism evidence="2 3">
    <name type="scientific">Legionella erythra</name>
    <dbReference type="NCBI Taxonomy" id="448"/>
    <lineage>
        <taxon>Bacteria</taxon>
        <taxon>Pseudomonadati</taxon>
        <taxon>Pseudomonadota</taxon>
        <taxon>Gammaproteobacteria</taxon>
        <taxon>Legionellales</taxon>
        <taxon>Legionellaceae</taxon>
        <taxon>Legionella</taxon>
    </lineage>
</organism>
<dbReference type="AlphaFoldDB" id="A0A0W0TLV3"/>
<reference evidence="2 3" key="1">
    <citation type="submission" date="2015-11" db="EMBL/GenBank/DDBJ databases">
        <title>Genomic analysis of 38 Legionella species identifies large and diverse effector repertoires.</title>
        <authorList>
            <person name="Burstein D."/>
            <person name="Amaro F."/>
            <person name="Zusman T."/>
            <person name="Lifshitz Z."/>
            <person name="Cohen O."/>
            <person name="Gilbert J.A."/>
            <person name="Pupko T."/>
            <person name="Shuman H.A."/>
            <person name="Segal G."/>
        </authorList>
    </citation>
    <scope>NUCLEOTIDE SEQUENCE [LARGE SCALE GENOMIC DNA]</scope>
    <source>
        <strain evidence="2 3">SE-32A-C8</strain>
    </source>
</reference>
<name>A0A0W0TLV3_LEGER</name>
<gene>
    <name evidence="2" type="primary">enhB_2</name>
    <name evidence="2" type="ORF">Lery_1757</name>
</gene>
<dbReference type="RefSeq" id="WP_058526901.1">
    <property type="nucleotide sequence ID" value="NZ_CAAAHY010000012.1"/>
</dbReference>
<feature type="chain" id="PRO_5006913191" evidence="1">
    <location>
        <begin position="24"/>
        <end position="161"/>
    </location>
</feature>
<dbReference type="OrthoDB" id="5639597at2"/>
<evidence type="ECO:0000313" key="2">
    <source>
        <dbReference type="EMBL" id="KTC96551.1"/>
    </source>
</evidence>
<comment type="caution">
    <text evidence="2">The sequence shown here is derived from an EMBL/GenBank/DDBJ whole genome shotgun (WGS) entry which is preliminary data.</text>
</comment>
<dbReference type="PATRIC" id="fig|448.7.peg.1838"/>
<dbReference type="STRING" id="448.Lery_1757"/>
<keyword evidence="3" id="KW-1185">Reference proteome</keyword>
<proteinExistence type="predicted"/>
<dbReference type="EMBL" id="LNYA01000028">
    <property type="protein sequence ID" value="KTC96551.1"/>
    <property type="molecule type" value="Genomic_DNA"/>
</dbReference>
<dbReference type="Proteomes" id="UP000054773">
    <property type="component" value="Unassembled WGS sequence"/>
</dbReference>
<accession>A0A0W0TLV3</accession>
<protein>
    <submittedName>
        <fullName evidence="2">Enhanced entry protein EnhB</fullName>
    </submittedName>
</protein>
<evidence type="ECO:0000256" key="1">
    <source>
        <dbReference type="SAM" id="SignalP"/>
    </source>
</evidence>
<evidence type="ECO:0000313" key="3">
    <source>
        <dbReference type="Proteomes" id="UP000054773"/>
    </source>
</evidence>